<dbReference type="InterPro" id="IPR051980">
    <property type="entry name" value="WD_repeat_MORG1"/>
</dbReference>
<dbReference type="InterPro" id="IPR020472">
    <property type="entry name" value="WD40_PAC1"/>
</dbReference>
<dbReference type="InterPro" id="IPR015943">
    <property type="entry name" value="WD40/YVTN_repeat-like_dom_sf"/>
</dbReference>
<dbReference type="InterPro" id="IPR019775">
    <property type="entry name" value="WD40_repeat_CS"/>
</dbReference>
<evidence type="ECO:0000256" key="2">
    <source>
        <dbReference type="ARBA" id="ARBA00022490"/>
    </source>
</evidence>
<organism evidence="7 8">
    <name type="scientific">Catenaria anguillulae PL171</name>
    <dbReference type="NCBI Taxonomy" id="765915"/>
    <lineage>
        <taxon>Eukaryota</taxon>
        <taxon>Fungi</taxon>
        <taxon>Fungi incertae sedis</taxon>
        <taxon>Blastocladiomycota</taxon>
        <taxon>Blastocladiomycetes</taxon>
        <taxon>Blastocladiales</taxon>
        <taxon>Catenariaceae</taxon>
        <taxon>Catenaria</taxon>
    </lineage>
</organism>
<dbReference type="InterPro" id="IPR036322">
    <property type="entry name" value="WD40_repeat_dom_sf"/>
</dbReference>
<dbReference type="EMBL" id="MCFL01000023">
    <property type="protein sequence ID" value="ORZ35220.1"/>
    <property type="molecule type" value="Genomic_DNA"/>
</dbReference>
<evidence type="ECO:0000256" key="1">
    <source>
        <dbReference type="ARBA" id="ARBA00004496"/>
    </source>
</evidence>
<name>A0A1Y2HKW4_9FUNG</name>
<dbReference type="PANTHER" id="PTHR22842:SF3">
    <property type="entry name" value="WD REPEAT DOMAIN-CONTAINING PROTEIN 83"/>
    <property type="match status" value="1"/>
</dbReference>
<keyword evidence="7" id="KW-0808">Transferase</keyword>
<evidence type="ECO:0000256" key="4">
    <source>
        <dbReference type="ARBA" id="ARBA00022737"/>
    </source>
</evidence>
<gene>
    <name evidence="7" type="ORF">BCR44DRAFT_116662</name>
</gene>
<feature type="repeat" description="WD" evidence="6">
    <location>
        <begin position="102"/>
        <end position="143"/>
    </location>
</feature>
<dbReference type="STRING" id="765915.A0A1Y2HKW4"/>
<keyword evidence="8" id="KW-1185">Reference proteome</keyword>
<dbReference type="GO" id="GO:0071013">
    <property type="term" value="C:catalytic step 2 spliceosome"/>
    <property type="evidence" value="ECO:0007669"/>
    <property type="project" value="TreeGrafter"/>
</dbReference>
<dbReference type="PROSITE" id="PS50294">
    <property type="entry name" value="WD_REPEATS_REGION"/>
    <property type="match status" value="3"/>
</dbReference>
<keyword evidence="7" id="KW-0418">Kinase</keyword>
<dbReference type="PANTHER" id="PTHR22842">
    <property type="entry name" value="WD40 REPEAT PROTEIN"/>
    <property type="match status" value="1"/>
</dbReference>
<dbReference type="GO" id="GO:0016301">
    <property type="term" value="F:kinase activity"/>
    <property type="evidence" value="ECO:0007669"/>
    <property type="project" value="UniProtKB-KW"/>
</dbReference>
<comment type="subcellular location">
    <subcellularLocation>
        <location evidence="1">Cytoplasm</location>
    </subcellularLocation>
</comment>
<evidence type="ECO:0000256" key="6">
    <source>
        <dbReference type="PROSITE-ProRule" id="PRU00221"/>
    </source>
</evidence>
<dbReference type="GO" id="GO:0000398">
    <property type="term" value="P:mRNA splicing, via spliceosome"/>
    <property type="evidence" value="ECO:0007669"/>
    <property type="project" value="TreeGrafter"/>
</dbReference>
<dbReference type="SMART" id="SM00320">
    <property type="entry name" value="WD40"/>
    <property type="match status" value="7"/>
</dbReference>
<dbReference type="Pfam" id="PF00400">
    <property type="entry name" value="WD40"/>
    <property type="match status" value="3"/>
</dbReference>
<dbReference type="CDD" id="cd00200">
    <property type="entry name" value="WD40"/>
    <property type="match status" value="1"/>
</dbReference>
<accession>A0A1Y2HKW4</accession>
<evidence type="ECO:0000256" key="5">
    <source>
        <dbReference type="ARBA" id="ARBA00038145"/>
    </source>
</evidence>
<protein>
    <submittedName>
        <fullName evidence="7">Mitogen-activated protein kinase organizer 1</fullName>
    </submittedName>
</protein>
<dbReference type="AlphaFoldDB" id="A0A1Y2HKW4"/>
<sequence>MHSSHAHQPPFTLAGTDASAHTGPINVARYDALGNYVLTGGADKTLRLWNASDRRVVVRFLGHGWDILDAAFAPDGSVIASCGGDKGVFIWDVASATLTRKFTGHTQRINAVAFNTSAAVVASGSYDATVKLWDMKSHSKAPIQVLSEAKDSVTCVTIRDHEILAGSVDGCVRRYDVRTGTLVTDTLGSPVTCASYSADSQCVLVSSLGAPVRLLDADSGELLNSFVGHVAESYRMAAALDFRDMYVLSGSEKDGACVWDLVGAEGQAPVQRLVGEHRGPVLAVATSPKRVECVTGGADGKVGWWVEEKRDEEG</sequence>
<dbReference type="PROSITE" id="PS50082">
    <property type="entry name" value="WD_REPEATS_2"/>
    <property type="match status" value="3"/>
</dbReference>
<proteinExistence type="inferred from homology"/>
<dbReference type="Gene3D" id="2.130.10.10">
    <property type="entry name" value="YVTN repeat-like/Quinoprotein amine dehydrogenase"/>
    <property type="match status" value="1"/>
</dbReference>
<dbReference type="GO" id="GO:0005737">
    <property type="term" value="C:cytoplasm"/>
    <property type="evidence" value="ECO:0007669"/>
    <property type="project" value="UniProtKB-SubCell"/>
</dbReference>
<dbReference type="PROSITE" id="PS00678">
    <property type="entry name" value="WD_REPEATS_1"/>
    <property type="match status" value="2"/>
</dbReference>
<evidence type="ECO:0000256" key="3">
    <source>
        <dbReference type="ARBA" id="ARBA00022574"/>
    </source>
</evidence>
<dbReference type="Proteomes" id="UP000193411">
    <property type="component" value="Unassembled WGS sequence"/>
</dbReference>
<comment type="similarity">
    <text evidence="5">Belongs to the WD repeat MORG1 family.</text>
</comment>
<feature type="repeat" description="WD" evidence="6">
    <location>
        <begin position="60"/>
        <end position="101"/>
    </location>
</feature>
<keyword evidence="2" id="KW-0963">Cytoplasm</keyword>
<feature type="repeat" description="WD" evidence="6">
    <location>
        <begin position="18"/>
        <end position="59"/>
    </location>
</feature>
<evidence type="ECO:0000313" key="8">
    <source>
        <dbReference type="Proteomes" id="UP000193411"/>
    </source>
</evidence>
<keyword evidence="3 6" id="KW-0853">WD repeat</keyword>
<dbReference type="PRINTS" id="PR00320">
    <property type="entry name" value="GPROTEINBRPT"/>
</dbReference>
<dbReference type="InterPro" id="IPR001680">
    <property type="entry name" value="WD40_rpt"/>
</dbReference>
<evidence type="ECO:0000313" key="7">
    <source>
        <dbReference type="EMBL" id="ORZ35220.1"/>
    </source>
</evidence>
<keyword evidence="4" id="KW-0677">Repeat</keyword>
<dbReference type="OrthoDB" id="1068471at2759"/>
<dbReference type="SUPFAM" id="SSF50978">
    <property type="entry name" value="WD40 repeat-like"/>
    <property type="match status" value="1"/>
</dbReference>
<reference evidence="7 8" key="1">
    <citation type="submission" date="2016-07" db="EMBL/GenBank/DDBJ databases">
        <title>Pervasive Adenine N6-methylation of Active Genes in Fungi.</title>
        <authorList>
            <consortium name="DOE Joint Genome Institute"/>
            <person name="Mondo S.J."/>
            <person name="Dannebaum R.O."/>
            <person name="Kuo R.C."/>
            <person name="Labutti K."/>
            <person name="Haridas S."/>
            <person name="Kuo A."/>
            <person name="Salamov A."/>
            <person name="Ahrendt S.R."/>
            <person name="Lipzen A."/>
            <person name="Sullivan W."/>
            <person name="Andreopoulos W.B."/>
            <person name="Clum A."/>
            <person name="Lindquist E."/>
            <person name="Daum C."/>
            <person name="Ramamoorthy G.K."/>
            <person name="Gryganskyi A."/>
            <person name="Culley D."/>
            <person name="Magnuson J.K."/>
            <person name="James T.Y."/>
            <person name="O'Malley M.A."/>
            <person name="Stajich J.E."/>
            <person name="Spatafora J.W."/>
            <person name="Visel A."/>
            <person name="Grigoriev I.V."/>
        </authorList>
    </citation>
    <scope>NUCLEOTIDE SEQUENCE [LARGE SCALE GENOMIC DNA]</scope>
    <source>
        <strain evidence="7 8">PL171</strain>
    </source>
</reference>
<comment type="caution">
    <text evidence="7">The sequence shown here is derived from an EMBL/GenBank/DDBJ whole genome shotgun (WGS) entry which is preliminary data.</text>
</comment>